<accession>A0A1W6K2J2</accession>
<dbReference type="KEGG" id="aman:B6F84_12295"/>
<sequence length="264" mass="28221">MGFNGISGIVNAPGELPWELVLLYFAVAIAIAFLFGKKTGGLRGFSTLDLVYIGIGAAFSVVWEFYIGAFLGKFIPSNPFINVGFLGRLLIVFIVAGLVRKVGTGILSLAIFDILGDLFHYGFGGEPIFLIYESLTYGLFVDLLIAATGGQPFGISSFKGISRARGKTTIAKASSGSEEEEEYSGNMYKPIAYGLGAIEGAIIGALWAFPDPLFYDGFFKPFLYGGYVNWGKIIFTIEAFLPGDIIMGIIAGVLAIIIARAVGQ</sequence>
<dbReference type="GeneID" id="41591717"/>
<dbReference type="RefSeq" id="WP_148692509.1">
    <property type="nucleotide sequence ID" value="NZ_CP020477.1"/>
</dbReference>
<evidence type="ECO:0000313" key="3">
    <source>
        <dbReference type="Proteomes" id="UP000193404"/>
    </source>
</evidence>
<name>A0A1W6K2J2_9CREN</name>
<proteinExistence type="predicted"/>
<evidence type="ECO:0000313" key="2">
    <source>
        <dbReference type="EMBL" id="ARM76715.1"/>
    </source>
</evidence>
<feature type="transmembrane region" description="Helical" evidence="1">
    <location>
        <begin position="135"/>
        <end position="155"/>
    </location>
</feature>
<reference evidence="2 3" key="1">
    <citation type="submission" date="2017-03" db="EMBL/GenBank/DDBJ databases">
        <title>Sulfur activation and transportation mechanism of thermophilic Archaea Acidianus manzaensis YN-25.</title>
        <authorList>
            <person name="Ma Y."/>
            <person name="Yang Y."/>
            <person name="Xia J."/>
        </authorList>
    </citation>
    <scope>NUCLEOTIDE SEQUENCE [LARGE SCALE GENOMIC DNA]</scope>
    <source>
        <strain evidence="2 3">YN-25</strain>
    </source>
</reference>
<dbReference type="Proteomes" id="UP000193404">
    <property type="component" value="Chromosome"/>
</dbReference>
<dbReference type="STRING" id="282676.B6F84_12295"/>
<feature type="transmembrane region" description="Helical" evidence="1">
    <location>
        <begin position="48"/>
        <end position="68"/>
    </location>
</feature>
<evidence type="ECO:0000256" key="1">
    <source>
        <dbReference type="SAM" id="Phobius"/>
    </source>
</evidence>
<protein>
    <submittedName>
        <fullName evidence="2">Uncharacterized protein</fullName>
    </submittedName>
</protein>
<feature type="transmembrane region" description="Helical" evidence="1">
    <location>
        <begin position="106"/>
        <end position="123"/>
    </location>
</feature>
<dbReference type="AlphaFoldDB" id="A0A1W6K2J2"/>
<dbReference type="OrthoDB" id="43560at2157"/>
<feature type="transmembrane region" description="Helical" evidence="1">
    <location>
        <begin position="80"/>
        <end position="99"/>
    </location>
</feature>
<feature type="transmembrane region" description="Helical" evidence="1">
    <location>
        <begin position="191"/>
        <end position="209"/>
    </location>
</feature>
<feature type="transmembrane region" description="Helical" evidence="1">
    <location>
        <begin position="245"/>
        <end position="263"/>
    </location>
</feature>
<keyword evidence="3" id="KW-1185">Reference proteome</keyword>
<keyword evidence="1" id="KW-0812">Transmembrane</keyword>
<organism evidence="2 3">
    <name type="scientific">Acidianus manzaensis</name>
    <dbReference type="NCBI Taxonomy" id="282676"/>
    <lineage>
        <taxon>Archaea</taxon>
        <taxon>Thermoproteota</taxon>
        <taxon>Thermoprotei</taxon>
        <taxon>Sulfolobales</taxon>
        <taxon>Sulfolobaceae</taxon>
        <taxon>Acidianus</taxon>
    </lineage>
</organism>
<keyword evidence="1" id="KW-0472">Membrane</keyword>
<feature type="transmembrane region" description="Helical" evidence="1">
    <location>
        <begin position="20"/>
        <end position="36"/>
    </location>
</feature>
<keyword evidence="1" id="KW-1133">Transmembrane helix</keyword>
<gene>
    <name evidence="2" type="ORF">B6F84_12295</name>
</gene>
<dbReference type="EMBL" id="CP020477">
    <property type="protein sequence ID" value="ARM76715.1"/>
    <property type="molecule type" value="Genomic_DNA"/>
</dbReference>